<proteinExistence type="predicted"/>
<keyword evidence="3" id="KW-1185">Reference proteome</keyword>
<feature type="compositionally biased region" description="Gly residues" evidence="1">
    <location>
        <begin position="1"/>
        <end position="12"/>
    </location>
</feature>
<feature type="compositionally biased region" description="Polar residues" evidence="1">
    <location>
        <begin position="81"/>
        <end position="96"/>
    </location>
</feature>
<feature type="region of interest" description="Disordered" evidence="1">
    <location>
        <begin position="1"/>
        <end position="42"/>
    </location>
</feature>
<dbReference type="AlphaFoldDB" id="A0AAW1J055"/>
<sequence length="323" mass="35197">MSITTGGRGNGSMGSRANTSIGARANASVAPQPDILFGRGNGSMGSRANTSIGARANASVAPQPDILFGIRADGSGGARTDISNGDHQSNDSQSYAGSEGSWANDGMKAKWLSDLLNGYFGNSKASVTDCSPKEKCATVEQNSVYLRLEREKFIEEIKSTHNTREGDGNATNVNGNNSRKDIVQPAKNSEQKRRKSQKTKECPSEDVNDEVLDNDAPIDESRRHMSSRLSEKVNKNFNEEIPVANRSRQVVHSLRDNTANNTGLPRPRPPPTLAFLFGVFFLSSTFRLGVFVDNTVKNPFNLPCVEVPLAFIIFSHRFEYVPR</sequence>
<evidence type="ECO:0000313" key="3">
    <source>
        <dbReference type="Proteomes" id="UP001458880"/>
    </source>
</evidence>
<feature type="compositionally biased region" description="Acidic residues" evidence="1">
    <location>
        <begin position="204"/>
        <end position="218"/>
    </location>
</feature>
<protein>
    <submittedName>
        <fullName evidence="2">Uncharacterized protein</fullName>
    </submittedName>
</protein>
<dbReference type="EMBL" id="JASPKY010000469">
    <property type="protein sequence ID" value="KAK9695852.1"/>
    <property type="molecule type" value="Genomic_DNA"/>
</dbReference>
<feature type="region of interest" description="Disordered" evidence="1">
    <location>
        <begin position="158"/>
        <end position="230"/>
    </location>
</feature>
<evidence type="ECO:0000313" key="2">
    <source>
        <dbReference type="EMBL" id="KAK9695852.1"/>
    </source>
</evidence>
<feature type="region of interest" description="Disordered" evidence="1">
    <location>
        <begin position="71"/>
        <end position="102"/>
    </location>
</feature>
<comment type="caution">
    <text evidence="2">The sequence shown here is derived from an EMBL/GenBank/DDBJ whole genome shotgun (WGS) entry which is preliminary data.</text>
</comment>
<accession>A0AAW1J055</accession>
<organism evidence="2 3">
    <name type="scientific">Popillia japonica</name>
    <name type="common">Japanese beetle</name>
    <dbReference type="NCBI Taxonomy" id="7064"/>
    <lineage>
        <taxon>Eukaryota</taxon>
        <taxon>Metazoa</taxon>
        <taxon>Ecdysozoa</taxon>
        <taxon>Arthropoda</taxon>
        <taxon>Hexapoda</taxon>
        <taxon>Insecta</taxon>
        <taxon>Pterygota</taxon>
        <taxon>Neoptera</taxon>
        <taxon>Endopterygota</taxon>
        <taxon>Coleoptera</taxon>
        <taxon>Polyphaga</taxon>
        <taxon>Scarabaeiformia</taxon>
        <taxon>Scarabaeidae</taxon>
        <taxon>Rutelinae</taxon>
        <taxon>Popillia</taxon>
    </lineage>
</organism>
<feature type="compositionally biased region" description="Basic and acidic residues" evidence="1">
    <location>
        <begin position="158"/>
        <end position="167"/>
    </location>
</feature>
<dbReference type="Proteomes" id="UP001458880">
    <property type="component" value="Unassembled WGS sequence"/>
</dbReference>
<evidence type="ECO:0000256" key="1">
    <source>
        <dbReference type="SAM" id="MobiDB-lite"/>
    </source>
</evidence>
<name>A0AAW1J055_POPJA</name>
<gene>
    <name evidence="2" type="ORF">QE152_g32313</name>
</gene>
<feature type="compositionally biased region" description="Basic and acidic residues" evidence="1">
    <location>
        <begin position="219"/>
        <end position="230"/>
    </location>
</feature>
<reference evidence="2 3" key="1">
    <citation type="journal article" date="2024" name="BMC Genomics">
        <title>De novo assembly and annotation of Popillia japonica's genome with initial clues to its potential as an invasive pest.</title>
        <authorList>
            <person name="Cucini C."/>
            <person name="Boschi S."/>
            <person name="Funari R."/>
            <person name="Cardaioli E."/>
            <person name="Iannotti N."/>
            <person name="Marturano G."/>
            <person name="Paoli F."/>
            <person name="Bruttini M."/>
            <person name="Carapelli A."/>
            <person name="Frati F."/>
            <person name="Nardi F."/>
        </authorList>
    </citation>
    <scope>NUCLEOTIDE SEQUENCE [LARGE SCALE GENOMIC DNA]</scope>
    <source>
        <strain evidence="2">DMR45628</strain>
    </source>
</reference>